<keyword evidence="1" id="KW-0812">Transmembrane</keyword>
<dbReference type="InterPro" id="IPR007813">
    <property type="entry name" value="PilN"/>
</dbReference>
<keyword evidence="1" id="KW-0472">Membrane</keyword>
<sequence length="187" mass="21713">MIEINLARSLQRQANPQEKSRLLCWLVGVAVFVGFGVASWWWTQSLQEQVDALIQEKTIKMQDLAQIKESLDKLQLFHEQKVLLRTFIEQFSDQEREKAWPVKLLDGVSRNVEKLDIWLERVQLESRVVELRGQSLALEDIGKFMEGLENDGIIVRLPVVEILDHPGGESDVFPFLIRFVWDQQVTT</sequence>
<evidence type="ECO:0000313" key="2">
    <source>
        <dbReference type="EMBL" id="WNM59530.1"/>
    </source>
</evidence>
<dbReference type="EMBL" id="CP116967">
    <property type="protein sequence ID" value="WNM59530.1"/>
    <property type="molecule type" value="Genomic_DNA"/>
</dbReference>
<evidence type="ECO:0008006" key="4">
    <source>
        <dbReference type="Google" id="ProtNLM"/>
    </source>
</evidence>
<gene>
    <name evidence="2" type="ORF">PP769_07175</name>
</gene>
<reference evidence="2 3" key="1">
    <citation type="submission" date="2023-01" db="EMBL/GenBank/DDBJ databases">
        <title>Cultivation and genomic characterization of new, ubiquitous marine nitrite-oxidizing bacteria from the Nitrospirales.</title>
        <authorList>
            <person name="Mueller A.J."/>
            <person name="Daebeler A."/>
            <person name="Herbold C.W."/>
            <person name="Kirkegaard R.H."/>
            <person name="Daims H."/>
        </authorList>
    </citation>
    <scope>NUCLEOTIDE SEQUENCE [LARGE SCALE GENOMIC DNA]</scope>
    <source>
        <strain evidence="2 3">VA</strain>
    </source>
</reference>
<dbReference type="Pfam" id="PF05137">
    <property type="entry name" value="PilN"/>
    <property type="match status" value="1"/>
</dbReference>
<dbReference type="KEGG" id="nall:PP769_07175"/>
<evidence type="ECO:0000256" key="1">
    <source>
        <dbReference type="SAM" id="Phobius"/>
    </source>
</evidence>
<accession>A0AA96GFX6</accession>
<dbReference type="AlphaFoldDB" id="A0AA96GFX6"/>
<organism evidence="2 3">
    <name type="scientific">Candidatus Nitrospira allomarina</name>
    <dbReference type="NCBI Taxonomy" id="3020900"/>
    <lineage>
        <taxon>Bacteria</taxon>
        <taxon>Pseudomonadati</taxon>
        <taxon>Nitrospirota</taxon>
        <taxon>Nitrospiria</taxon>
        <taxon>Nitrospirales</taxon>
        <taxon>Nitrospiraceae</taxon>
        <taxon>Nitrospira</taxon>
    </lineage>
</organism>
<evidence type="ECO:0000313" key="3">
    <source>
        <dbReference type="Proteomes" id="UP001302719"/>
    </source>
</evidence>
<proteinExistence type="predicted"/>
<dbReference type="Proteomes" id="UP001302719">
    <property type="component" value="Chromosome"/>
</dbReference>
<protein>
    <recommendedName>
        <fullName evidence="4">Type IV pilus biogenesis protein PilN</fullName>
    </recommendedName>
</protein>
<feature type="transmembrane region" description="Helical" evidence="1">
    <location>
        <begin position="22"/>
        <end position="42"/>
    </location>
</feature>
<keyword evidence="1" id="KW-1133">Transmembrane helix</keyword>
<dbReference type="RefSeq" id="WP_312646295.1">
    <property type="nucleotide sequence ID" value="NZ_CP116967.1"/>
</dbReference>
<keyword evidence="3" id="KW-1185">Reference proteome</keyword>
<name>A0AA96GFX6_9BACT</name>